<organism evidence="1 2">
    <name type="scientific">Rotaria magnacalcarata</name>
    <dbReference type="NCBI Taxonomy" id="392030"/>
    <lineage>
        <taxon>Eukaryota</taxon>
        <taxon>Metazoa</taxon>
        <taxon>Spiralia</taxon>
        <taxon>Gnathifera</taxon>
        <taxon>Rotifera</taxon>
        <taxon>Eurotatoria</taxon>
        <taxon>Bdelloidea</taxon>
        <taxon>Philodinida</taxon>
        <taxon>Philodinidae</taxon>
        <taxon>Rotaria</taxon>
    </lineage>
</organism>
<gene>
    <name evidence="1" type="ORF">BYL167_LOCUS62905</name>
</gene>
<dbReference type="EMBL" id="CAJOBH010235546">
    <property type="protein sequence ID" value="CAF5089066.1"/>
    <property type="molecule type" value="Genomic_DNA"/>
</dbReference>
<sequence>MDFNRCLTLINRLITFWWAQTTPREKLELGKLKSLSLIIELKQGSFESAILSGYFAKRLLTGYHENIFLTETCIHLTLALIGEMRISNIELILQHLEYLSEQTMNCYAKLWYYILVIDVAIELGYELMPITIDFLENITKYRKKLLTGPNQRSLLIVYSDCVLAQIYIRLGLLNMSKIHFQQALHQIKYDQMHLSNIDFCFKRALLKLIETQLLYWYHTKEDEETIAKDCFLLHAIEHHVNDKLIPWNRSRYFIYQAYYDRLINDYKRTKGYSIDVSFH</sequence>
<comment type="caution">
    <text evidence="1">The sequence shown here is derived from an EMBL/GenBank/DDBJ whole genome shotgun (WGS) entry which is preliminary data.</text>
</comment>
<name>A0A8S3EWX7_9BILA</name>
<evidence type="ECO:0000313" key="2">
    <source>
        <dbReference type="Proteomes" id="UP000681967"/>
    </source>
</evidence>
<proteinExistence type="predicted"/>
<dbReference type="AlphaFoldDB" id="A0A8S3EWX7"/>
<evidence type="ECO:0000313" key="1">
    <source>
        <dbReference type="EMBL" id="CAF5089066.1"/>
    </source>
</evidence>
<reference evidence="1" key="1">
    <citation type="submission" date="2021-02" db="EMBL/GenBank/DDBJ databases">
        <authorList>
            <person name="Nowell W R."/>
        </authorList>
    </citation>
    <scope>NUCLEOTIDE SEQUENCE</scope>
</reference>
<dbReference type="Proteomes" id="UP000681967">
    <property type="component" value="Unassembled WGS sequence"/>
</dbReference>
<accession>A0A8S3EWX7</accession>
<protein>
    <submittedName>
        <fullName evidence="1">Uncharacterized protein</fullName>
    </submittedName>
</protein>